<keyword evidence="3" id="KW-1185">Reference proteome</keyword>
<comment type="caution">
    <text evidence="2">The sequence shown here is derived from an EMBL/GenBank/DDBJ whole genome shotgun (WGS) entry which is preliminary data.</text>
</comment>
<dbReference type="EMBL" id="JAQQWL010000002">
    <property type="protein sequence ID" value="KAK8087409.1"/>
    <property type="molecule type" value="Genomic_DNA"/>
</dbReference>
<evidence type="ECO:0000313" key="3">
    <source>
        <dbReference type="Proteomes" id="UP001480595"/>
    </source>
</evidence>
<reference evidence="2 3" key="1">
    <citation type="submission" date="2023-01" db="EMBL/GenBank/DDBJ databases">
        <title>Analysis of 21 Apiospora genomes using comparative genomics revels a genus with tremendous synthesis potential of carbohydrate active enzymes and secondary metabolites.</title>
        <authorList>
            <person name="Sorensen T."/>
        </authorList>
    </citation>
    <scope>NUCLEOTIDE SEQUENCE [LARGE SCALE GENOMIC DNA]</scope>
    <source>
        <strain evidence="2 3">CBS 135458</strain>
    </source>
</reference>
<gene>
    <name evidence="2" type="ORF">PG994_002383</name>
</gene>
<organism evidence="2 3">
    <name type="scientific">Apiospora phragmitis</name>
    <dbReference type="NCBI Taxonomy" id="2905665"/>
    <lineage>
        <taxon>Eukaryota</taxon>
        <taxon>Fungi</taxon>
        <taxon>Dikarya</taxon>
        <taxon>Ascomycota</taxon>
        <taxon>Pezizomycotina</taxon>
        <taxon>Sordariomycetes</taxon>
        <taxon>Xylariomycetidae</taxon>
        <taxon>Amphisphaeriales</taxon>
        <taxon>Apiosporaceae</taxon>
        <taxon>Apiospora</taxon>
    </lineage>
</organism>
<dbReference type="GeneID" id="92086855"/>
<accession>A0ABR1WWA2</accession>
<evidence type="ECO:0000256" key="1">
    <source>
        <dbReference type="SAM" id="MobiDB-lite"/>
    </source>
</evidence>
<protein>
    <submittedName>
        <fullName evidence="2">Uncharacterized protein</fullName>
    </submittedName>
</protein>
<name>A0ABR1WWA2_9PEZI</name>
<dbReference type="Proteomes" id="UP001480595">
    <property type="component" value="Unassembled WGS sequence"/>
</dbReference>
<sequence>MSPPQYPSARPTGWETKKESKPGGMLPGSGHGATAQVEQSDIGRIHMGAFYFHFQAVQFGSQLWHALPGMSATMDGG</sequence>
<feature type="region of interest" description="Disordered" evidence="1">
    <location>
        <begin position="1"/>
        <end position="36"/>
    </location>
</feature>
<dbReference type="RefSeq" id="XP_066721933.1">
    <property type="nucleotide sequence ID" value="XM_066853792.1"/>
</dbReference>
<proteinExistence type="predicted"/>
<evidence type="ECO:0000313" key="2">
    <source>
        <dbReference type="EMBL" id="KAK8087409.1"/>
    </source>
</evidence>